<keyword evidence="2" id="KW-1185">Reference proteome</keyword>
<comment type="caution">
    <text evidence="1">The sequence shown here is derived from an EMBL/GenBank/DDBJ whole genome shotgun (WGS) entry which is preliminary data.</text>
</comment>
<dbReference type="InterPro" id="IPR006230">
    <property type="entry name" value="MutL"/>
</dbReference>
<reference evidence="1 2" key="1">
    <citation type="submission" date="2020-08" db="EMBL/GenBank/DDBJ databases">
        <title>Genomic Encyclopedia of Type Strains, Phase IV (KMG-IV): sequencing the most valuable type-strain genomes for metagenomic binning, comparative biology and taxonomic classification.</title>
        <authorList>
            <person name="Goeker M."/>
        </authorList>
    </citation>
    <scope>NUCLEOTIDE SEQUENCE [LARGE SCALE GENOMIC DNA]</scope>
    <source>
        <strain evidence="1 2">YIM 65646</strain>
    </source>
</reference>
<dbReference type="AlphaFoldDB" id="A0A841FKM9"/>
<protein>
    <submittedName>
        <fullName evidence="1">Uncharacterized protein (TIGR01319 family)</fullName>
    </submittedName>
</protein>
<dbReference type="Proteomes" id="UP000548476">
    <property type="component" value="Unassembled WGS sequence"/>
</dbReference>
<gene>
    <name evidence="1" type="ORF">HNR73_001577</name>
</gene>
<evidence type="ECO:0000313" key="2">
    <source>
        <dbReference type="Proteomes" id="UP000548476"/>
    </source>
</evidence>
<dbReference type="Pfam" id="PF13941">
    <property type="entry name" value="MutL"/>
    <property type="match status" value="1"/>
</dbReference>
<organism evidence="1 2">
    <name type="scientific">Phytomonospora endophytica</name>
    <dbReference type="NCBI Taxonomy" id="714109"/>
    <lineage>
        <taxon>Bacteria</taxon>
        <taxon>Bacillati</taxon>
        <taxon>Actinomycetota</taxon>
        <taxon>Actinomycetes</taxon>
        <taxon>Micromonosporales</taxon>
        <taxon>Micromonosporaceae</taxon>
        <taxon>Phytomonospora</taxon>
    </lineage>
</organism>
<evidence type="ECO:0000313" key="1">
    <source>
        <dbReference type="EMBL" id="MBB6033727.1"/>
    </source>
</evidence>
<name>A0A841FKM9_9ACTN</name>
<proteinExistence type="predicted"/>
<dbReference type="NCBIfam" id="TIGR01319">
    <property type="entry name" value="glmL_fam"/>
    <property type="match status" value="1"/>
</dbReference>
<accession>A0A841FKM9</accession>
<dbReference type="EMBL" id="JACHGT010000003">
    <property type="protein sequence ID" value="MBB6033727.1"/>
    <property type="molecule type" value="Genomic_DNA"/>
</dbReference>
<sequence>MVVEELRVCSSAGGGLTCAVVGNEPLVTATAAHRAALSAGARIVGVAAGVLSDADFEVLAGSVPDTVLFAGGTDGGDASVLLEHARQYASAVGRDGRLRVPVVLAANARAAGEVEAILRGAGLPVQVVGNVLPRIGMLRPQEARGALREAFLRHVIAGKHLSAGEEFTRLVRAATPDAVLSGVELLADGFEDVPGRGDLLLVDVGGATTDVYSVLTPDAELEGPRAEVAGSQWRSRTVEGDLGVRWNAPGIVEAAAAERLLDTEGVSRLEGPAAARAAVPGFLPDDEAGARVDVELAGLAMKVALRRHARGERLDGLDGPFRGGKDLRGVGLVIGSGGVLRHAAGNAGRDVLAEAVADRSGGWPLPEGAGVVVDVRYVLAAAGLLAQSHPVAALGLLWRELQARRGPFFG</sequence>